<dbReference type="InterPro" id="IPR048362">
    <property type="entry name" value="PARG_helical"/>
</dbReference>
<dbReference type="PANTHER" id="PTHR12837:SF14">
    <property type="entry name" value="POLY(ADP-RIBOSE) GLYCOHYDROLASE"/>
    <property type="match status" value="1"/>
</dbReference>
<dbReference type="GO" id="GO:1990966">
    <property type="term" value="P:ATP generation from poly-ADP-D-ribose"/>
    <property type="evidence" value="ECO:0007669"/>
    <property type="project" value="TreeGrafter"/>
</dbReference>
<evidence type="ECO:0000256" key="1">
    <source>
        <dbReference type="SAM" id="MobiDB-lite"/>
    </source>
</evidence>
<dbReference type="GO" id="GO:0005975">
    <property type="term" value="P:carbohydrate metabolic process"/>
    <property type="evidence" value="ECO:0007669"/>
    <property type="project" value="InterPro"/>
</dbReference>
<dbReference type="GO" id="GO:0006282">
    <property type="term" value="P:regulation of DNA repair"/>
    <property type="evidence" value="ECO:0007669"/>
    <property type="project" value="InterPro"/>
</dbReference>
<dbReference type="AlphaFoldDB" id="A0A0K2U8A4"/>
<dbReference type="GO" id="GO:0004649">
    <property type="term" value="F:poly(ADP-ribose) glycohydrolase activity"/>
    <property type="evidence" value="ECO:0007669"/>
    <property type="project" value="InterPro"/>
</dbReference>
<protein>
    <recommendedName>
        <fullName evidence="2">PARG helical domain-containing protein</fullName>
    </recommendedName>
</protein>
<dbReference type="OrthoDB" id="6353065at2759"/>
<proteinExistence type="predicted"/>
<dbReference type="GO" id="GO:0009225">
    <property type="term" value="P:nucleotide-sugar metabolic process"/>
    <property type="evidence" value="ECO:0007669"/>
    <property type="project" value="TreeGrafter"/>
</dbReference>
<name>A0A0K2U8A4_LEPSM</name>
<feature type="region of interest" description="Disordered" evidence="1">
    <location>
        <begin position="408"/>
        <end position="445"/>
    </location>
</feature>
<dbReference type="Pfam" id="PF20811">
    <property type="entry name" value="PARG_cat_N"/>
    <property type="match status" value="1"/>
</dbReference>
<evidence type="ECO:0000259" key="2">
    <source>
        <dbReference type="Pfam" id="PF20811"/>
    </source>
</evidence>
<dbReference type="GO" id="GO:0005737">
    <property type="term" value="C:cytoplasm"/>
    <property type="evidence" value="ECO:0007669"/>
    <property type="project" value="TreeGrafter"/>
</dbReference>
<feature type="non-terminal residue" evidence="3">
    <location>
        <position position="642"/>
    </location>
</feature>
<feature type="compositionally biased region" description="Polar residues" evidence="1">
    <location>
        <begin position="413"/>
        <end position="436"/>
    </location>
</feature>
<accession>A0A0K2U8A4</accession>
<dbReference type="InterPro" id="IPR007724">
    <property type="entry name" value="Poly_GlycHdrlase"/>
</dbReference>
<sequence>MSAVNVLLPCELPSWKSIQNRLWAIQSGKNIFKDRKYVKILAEIREISDFTFANDKKALKSFEELIHVVEKRFNDADRQRFFGQTLPYMARYALSLKELAPRKKRKKKNGGVNGCTESGGLCFSLSKTNETTSLDRRFVASLVANAFFSTFPKREKFLGLMVSNFRFENLFPNIRRSLTDGLRFKNLLNYFSILEAEDAYGFIHFTRQYETAPLSTEKILSSHSVPLCSVFITDSEEIFNLSTNSEVVVRDEKLCLKSSSVLQHPEALAALCFLDKIAPGESLKISGLLSTSSNNDQEDVRDSWDNCRIRLLDTGEDISKNPENLLKELKRYTYCLKEDEEETDIRKIRSESSVRTIDFSSKSSLIDELLAFDENRCGKKSEVNKSKIKRNKKTTQRATFSERLKAALERGNTPDSLANGTRNRQTKDVISQSTPSSKEDSDGFFHDEQDSIDDDFMSDYSFEYLGEKFDVDADYEGICRNLFNEHVSNNRDERKALLQSLRKSSRRRALSDSYENDVLKLETEATLDFIKAPRRFKRTNSFILDENILSRPSIHLPPDQSQQKNTSEYAKPIWIINPPGSVDPNRFLIQWMSVSLAQVPLVIYQVSEDCESLKTIEKICGVIENRGWGTKELMESLHSYFS</sequence>
<organism evidence="3">
    <name type="scientific">Lepeophtheirus salmonis</name>
    <name type="common">Salmon louse</name>
    <name type="synonym">Caligus salmonis</name>
    <dbReference type="NCBI Taxonomy" id="72036"/>
    <lineage>
        <taxon>Eukaryota</taxon>
        <taxon>Metazoa</taxon>
        <taxon>Ecdysozoa</taxon>
        <taxon>Arthropoda</taxon>
        <taxon>Crustacea</taxon>
        <taxon>Multicrustacea</taxon>
        <taxon>Hexanauplia</taxon>
        <taxon>Copepoda</taxon>
        <taxon>Siphonostomatoida</taxon>
        <taxon>Caligidae</taxon>
        <taxon>Lepeophtheirus</taxon>
    </lineage>
</organism>
<reference evidence="3" key="1">
    <citation type="submission" date="2014-05" db="EMBL/GenBank/DDBJ databases">
        <authorList>
            <person name="Chronopoulou M."/>
        </authorList>
    </citation>
    <scope>NUCLEOTIDE SEQUENCE</scope>
    <source>
        <tissue evidence="3">Whole organism</tissue>
    </source>
</reference>
<dbReference type="GO" id="GO:0005634">
    <property type="term" value="C:nucleus"/>
    <property type="evidence" value="ECO:0007669"/>
    <property type="project" value="TreeGrafter"/>
</dbReference>
<evidence type="ECO:0000313" key="3">
    <source>
        <dbReference type="EMBL" id="CDW34448.1"/>
    </source>
</evidence>
<dbReference type="EMBL" id="HACA01017087">
    <property type="protein sequence ID" value="CDW34448.1"/>
    <property type="molecule type" value="Transcribed_RNA"/>
</dbReference>
<dbReference type="PANTHER" id="PTHR12837">
    <property type="entry name" value="POLY ADP-RIBOSE GLYCOHYDROLASE"/>
    <property type="match status" value="1"/>
</dbReference>
<feature type="domain" description="PARG helical" evidence="2">
    <location>
        <begin position="74"/>
        <end position="207"/>
    </location>
</feature>